<keyword evidence="2" id="KW-1003">Cell membrane</keyword>
<evidence type="ECO:0000256" key="5">
    <source>
        <dbReference type="ARBA" id="ARBA00022692"/>
    </source>
</evidence>
<dbReference type="GO" id="GO:0016757">
    <property type="term" value="F:glycosyltransferase activity"/>
    <property type="evidence" value="ECO:0007669"/>
    <property type="project" value="UniProtKB-KW"/>
</dbReference>
<dbReference type="EMBL" id="MNZM01000050">
    <property type="protein sequence ID" value="OIP84627.1"/>
    <property type="molecule type" value="Genomic_DNA"/>
</dbReference>
<name>A0A1J5HJK3_9BACT</name>
<evidence type="ECO:0000256" key="4">
    <source>
        <dbReference type="ARBA" id="ARBA00022679"/>
    </source>
</evidence>
<dbReference type="CDD" id="cd04187">
    <property type="entry name" value="DPM1_like_bac"/>
    <property type="match status" value="1"/>
</dbReference>
<comment type="similarity">
    <text evidence="8">Belongs to the glycosyltransferase 2 family. GtrB subfamily.</text>
</comment>
<evidence type="ECO:0000313" key="12">
    <source>
        <dbReference type="Proteomes" id="UP000183758"/>
    </source>
</evidence>
<dbReference type="Pfam" id="PF00535">
    <property type="entry name" value="Glycos_transf_2"/>
    <property type="match status" value="1"/>
</dbReference>
<dbReference type="SUPFAM" id="SSF53448">
    <property type="entry name" value="Nucleotide-diphospho-sugar transferases"/>
    <property type="match status" value="1"/>
</dbReference>
<dbReference type="InterPro" id="IPR050256">
    <property type="entry name" value="Glycosyltransferase_2"/>
</dbReference>
<evidence type="ECO:0000256" key="7">
    <source>
        <dbReference type="ARBA" id="ARBA00023136"/>
    </source>
</evidence>
<evidence type="ECO:0000256" key="8">
    <source>
        <dbReference type="ARBA" id="ARBA00038152"/>
    </source>
</evidence>
<evidence type="ECO:0000256" key="6">
    <source>
        <dbReference type="ARBA" id="ARBA00022989"/>
    </source>
</evidence>
<dbReference type="Proteomes" id="UP000183758">
    <property type="component" value="Unassembled WGS sequence"/>
</dbReference>
<evidence type="ECO:0000313" key="11">
    <source>
        <dbReference type="EMBL" id="OIP84627.1"/>
    </source>
</evidence>
<protein>
    <recommendedName>
        <fullName evidence="10">Glycosyltransferase 2-like domain-containing protein</fullName>
    </recommendedName>
</protein>
<dbReference type="AlphaFoldDB" id="A0A1J5HJK3"/>
<proteinExistence type="inferred from homology"/>
<keyword evidence="4" id="KW-0808">Transferase</keyword>
<evidence type="ECO:0000256" key="3">
    <source>
        <dbReference type="ARBA" id="ARBA00022676"/>
    </source>
</evidence>
<dbReference type="Gene3D" id="3.90.550.10">
    <property type="entry name" value="Spore Coat Polysaccharide Biosynthesis Protein SpsA, Chain A"/>
    <property type="match status" value="1"/>
</dbReference>
<evidence type="ECO:0000256" key="1">
    <source>
        <dbReference type="ARBA" id="ARBA00004651"/>
    </source>
</evidence>
<organism evidence="11 12">
    <name type="scientific">Candidatus Roizmanbacteria bacterium CG2_30_33_16</name>
    <dbReference type="NCBI Taxonomy" id="1805340"/>
    <lineage>
        <taxon>Bacteria</taxon>
        <taxon>Candidatus Roizmaniibacteriota</taxon>
    </lineage>
</organism>
<keyword evidence="5 9" id="KW-0812">Transmembrane</keyword>
<dbReference type="FunFam" id="3.90.550.10:FF:000079">
    <property type="entry name" value="Probable glycosyl transferase"/>
    <property type="match status" value="1"/>
</dbReference>
<keyword evidence="6 9" id="KW-1133">Transmembrane helix</keyword>
<dbReference type="InterPro" id="IPR029044">
    <property type="entry name" value="Nucleotide-diphossugar_trans"/>
</dbReference>
<evidence type="ECO:0000256" key="2">
    <source>
        <dbReference type="ARBA" id="ARBA00022475"/>
    </source>
</evidence>
<accession>A0A1J5HJK3</accession>
<dbReference type="InterPro" id="IPR001173">
    <property type="entry name" value="Glyco_trans_2-like"/>
</dbReference>
<keyword evidence="7 9" id="KW-0472">Membrane</keyword>
<comment type="caution">
    <text evidence="11">The sequence shown here is derived from an EMBL/GenBank/DDBJ whole genome shotgun (WGS) entry which is preliminary data.</text>
</comment>
<dbReference type="GO" id="GO:0005886">
    <property type="term" value="C:plasma membrane"/>
    <property type="evidence" value="ECO:0007669"/>
    <property type="project" value="UniProtKB-SubCell"/>
</dbReference>
<gene>
    <name evidence="11" type="ORF">AUK04_02155</name>
</gene>
<dbReference type="PANTHER" id="PTHR48090:SF1">
    <property type="entry name" value="PROPHAGE BACTOPRENOL GLUCOSYL TRANSFERASE HOMOLOG"/>
    <property type="match status" value="1"/>
</dbReference>
<feature type="transmembrane region" description="Helical" evidence="9">
    <location>
        <begin position="227"/>
        <end position="250"/>
    </location>
</feature>
<feature type="transmembrane region" description="Helical" evidence="9">
    <location>
        <begin position="262"/>
        <end position="288"/>
    </location>
</feature>
<feature type="domain" description="Glycosyltransferase 2-like" evidence="10">
    <location>
        <begin position="7"/>
        <end position="165"/>
    </location>
</feature>
<comment type="subcellular location">
    <subcellularLocation>
        <location evidence="1">Cell membrane</location>
        <topology evidence="1">Multi-pass membrane protein</topology>
    </subcellularLocation>
</comment>
<keyword evidence="3" id="KW-0328">Glycosyltransferase</keyword>
<evidence type="ECO:0000259" key="10">
    <source>
        <dbReference type="Pfam" id="PF00535"/>
    </source>
</evidence>
<evidence type="ECO:0000256" key="9">
    <source>
        <dbReference type="SAM" id="Phobius"/>
    </source>
</evidence>
<reference evidence="11 12" key="1">
    <citation type="journal article" date="2016" name="Environ. Microbiol.">
        <title>Genomic resolution of a cold subsurface aquifer community provides metabolic insights for novel microbes adapted to high CO concentrations.</title>
        <authorList>
            <person name="Probst A.J."/>
            <person name="Castelle C.J."/>
            <person name="Singh A."/>
            <person name="Brown C.T."/>
            <person name="Anantharaman K."/>
            <person name="Sharon I."/>
            <person name="Hug L.A."/>
            <person name="Burstein D."/>
            <person name="Emerson J.B."/>
            <person name="Thomas B.C."/>
            <person name="Banfield J.F."/>
        </authorList>
    </citation>
    <scope>NUCLEOTIDE SEQUENCE [LARGE SCALE GENOMIC DNA]</scope>
    <source>
        <strain evidence="11">CG2_30_33_16</strain>
    </source>
</reference>
<sequence length="309" mass="35414">MNNFLLSVIVPVFNEQDNIQPLLRRLLPIISTYQYELIFVDDGSTDLTPKIIKEEAKKNKNIKLISFQRNFGHQIALTAGYQNAKGNCVITLDSDLQDPPEIIKDMIIKWQKGAKIVYAQRKKREVDSFLKKFTAQFFYKFINFLSDTHIPDDVGDFRLLDRIVVDFINNLHEQSRFLRGLVAWGGFPAQYVFFDREKRFSGETHYPFSKMLNFALEGIVSFSTKPLLLASYLGFITGSIGFLGIIYAIVGKLFFTGYWVTGWTALFVGIMFLGGVQLITIGIIGEYIGKIYQEVQKKPLFLIKETVNI</sequence>
<dbReference type="PANTHER" id="PTHR48090">
    <property type="entry name" value="UNDECAPRENYL-PHOSPHATE 4-DEOXY-4-FORMAMIDO-L-ARABINOSE TRANSFERASE-RELATED"/>
    <property type="match status" value="1"/>
</dbReference>